<dbReference type="NCBIfam" id="NF002935">
    <property type="entry name" value="PRK03578.1"/>
    <property type="match status" value="1"/>
</dbReference>
<sequence>MQNYFALFQLPQQFNIAPATLDTNYRKLLAEVHPDKFVNGSAAERMQSMQLATLANEAYQTLKQPTARARYLLQLAGVATDEENNTAMPADFLMAQMEWREAMDDARSAKDIAALDALLAEMKAQALALQQQVADQITQAPEQAAMTVRKLQFIDKVSGDVHALIAQLED</sequence>
<keyword evidence="5" id="KW-0175">Coiled coil</keyword>
<name>A0ABW3F3M8_9PROT</name>
<gene>
    <name evidence="4 7" type="primary">hscB</name>
    <name evidence="7" type="ORF">ACFQ1Z_01710</name>
</gene>
<evidence type="ECO:0000256" key="5">
    <source>
        <dbReference type="SAM" id="Coils"/>
    </source>
</evidence>
<dbReference type="Proteomes" id="UP001597128">
    <property type="component" value="Unassembled WGS sequence"/>
</dbReference>
<dbReference type="SUPFAM" id="SSF46565">
    <property type="entry name" value="Chaperone J-domain"/>
    <property type="match status" value="1"/>
</dbReference>
<dbReference type="HAMAP" id="MF_00682">
    <property type="entry name" value="HscB"/>
    <property type="match status" value="1"/>
</dbReference>
<dbReference type="PANTHER" id="PTHR14021">
    <property type="entry name" value="IRON-SULFUR CLUSTER CO-CHAPERONE PROTEIN HSCB"/>
    <property type="match status" value="1"/>
</dbReference>
<feature type="domain" description="J" evidence="6">
    <location>
        <begin position="3"/>
        <end position="75"/>
    </location>
</feature>
<keyword evidence="8" id="KW-1185">Reference proteome</keyword>
<comment type="similarity">
    <text evidence="1 4">Belongs to the HscB family.</text>
</comment>
<evidence type="ECO:0000256" key="4">
    <source>
        <dbReference type="HAMAP-Rule" id="MF_00682"/>
    </source>
</evidence>
<evidence type="ECO:0000256" key="3">
    <source>
        <dbReference type="ARBA" id="ARBA00025596"/>
    </source>
</evidence>
<evidence type="ECO:0000259" key="6">
    <source>
        <dbReference type="PROSITE" id="PS50076"/>
    </source>
</evidence>
<evidence type="ECO:0000313" key="7">
    <source>
        <dbReference type="EMBL" id="MFD0912253.1"/>
    </source>
</evidence>
<evidence type="ECO:0000313" key="8">
    <source>
        <dbReference type="Proteomes" id="UP001597128"/>
    </source>
</evidence>
<dbReference type="NCBIfam" id="TIGR00714">
    <property type="entry name" value="hscB"/>
    <property type="match status" value="1"/>
</dbReference>
<proteinExistence type="inferred from homology"/>
<accession>A0ABW3F3M8</accession>
<dbReference type="SUPFAM" id="SSF47144">
    <property type="entry name" value="HSC20 (HSCB), C-terminal oligomerisation domain"/>
    <property type="match status" value="1"/>
</dbReference>
<dbReference type="PROSITE" id="PS50076">
    <property type="entry name" value="DNAJ_2"/>
    <property type="match status" value="1"/>
</dbReference>
<reference evidence="8" key="1">
    <citation type="journal article" date="2019" name="Int. J. Syst. Evol. Microbiol.">
        <title>The Global Catalogue of Microorganisms (GCM) 10K type strain sequencing project: providing services to taxonomists for standard genome sequencing and annotation.</title>
        <authorList>
            <consortium name="The Broad Institute Genomics Platform"/>
            <consortium name="The Broad Institute Genome Sequencing Center for Infectious Disease"/>
            <person name="Wu L."/>
            <person name="Ma J."/>
        </authorList>
    </citation>
    <scope>NUCLEOTIDE SEQUENCE [LARGE SCALE GENOMIC DNA]</scope>
    <source>
        <strain evidence="8">CCUG 58412</strain>
    </source>
</reference>
<dbReference type="PANTHER" id="PTHR14021:SF15">
    <property type="entry name" value="IRON-SULFUR CLUSTER CO-CHAPERONE PROTEIN HSCB"/>
    <property type="match status" value="1"/>
</dbReference>
<comment type="caution">
    <text evidence="7">The sequence shown here is derived from an EMBL/GenBank/DDBJ whole genome shotgun (WGS) entry which is preliminary data.</text>
</comment>
<dbReference type="CDD" id="cd06257">
    <property type="entry name" value="DnaJ"/>
    <property type="match status" value="1"/>
</dbReference>
<organism evidence="7 8">
    <name type="scientific">Methylophilus luteus</name>
    <dbReference type="NCBI Taxonomy" id="640108"/>
    <lineage>
        <taxon>Bacteria</taxon>
        <taxon>Pseudomonadati</taxon>
        <taxon>Pseudomonadota</taxon>
        <taxon>Betaproteobacteria</taxon>
        <taxon>Nitrosomonadales</taxon>
        <taxon>Methylophilaceae</taxon>
        <taxon>Methylophilus</taxon>
    </lineage>
</organism>
<dbReference type="RefSeq" id="WP_379055014.1">
    <property type="nucleotide sequence ID" value="NZ_JBHTKB010000001.1"/>
</dbReference>
<dbReference type="InterPro" id="IPR036386">
    <property type="entry name" value="HscB_C_sf"/>
</dbReference>
<dbReference type="InterPro" id="IPR036869">
    <property type="entry name" value="J_dom_sf"/>
</dbReference>
<dbReference type="InterPro" id="IPR001623">
    <property type="entry name" value="DnaJ_domain"/>
</dbReference>
<keyword evidence="2 4" id="KW-0143">Chaperone</keyword>
<dbReference type="Pfam" id="PF07743">
    <property type="entry name" value="HSCB_C"/>
    <property type="match status" value="1"/>
</dbReference>
<dbReference type="SMART" id="SM00271">
    <property type="entry name" value="DnaJ"/>
    <property type="match status" value="1"/>
</dbReference>
<dbReference type="InterPro" id="IPR009073">
    <property type="entry name" value="HscB_oligo_C"/>
</dbReference>
<feature type="coiled-coil region" evidence="5">
    <location>
        <begin position="112"/>
        <end position="139"/>
    </location>
</feature>
<dbReference type="Gene3D" id="1.20.1280.20">
    <property type="entry name" value="HscB, C-terminal domain"/>
    <property type="match status" value="1"/>
</dbReference>
<protein>
    <recommendedName>
        <fullName evidence="4">Co-chaperone protein HscB homolog</fullName>
    </recommendedName>
</protein>
<comment type="subunit">
    <text evidence="4">Interacts with HscA and stimulates its ATPase activity.</text>
</comment>
<dbReference type="Pfam" id="PF00226">
    <property type="entry name" value="DnaJ"/>
    <property type="match status" value="1"/>
</dbReference>
<dbReference type="EMBL" id="JBHTKB010000001">
    <property type="protein sequence ID" value="MFD0912253.1"/>
    <property type="molecule type" value="Genomic_DNA"/>
</dbReference>
<dbReference type="Gene3D" id="1.10.287.110">
    <property type="entry name" value="DnaJ domain"/>
    <property type="match status" value="1"/>
</dbReference>
<evidence type="ECO:0000256" key="1">
    <source>
        <dbReference type="ARBA" id="ARBA00010476"/>
    </source>
</evidence>
<comment type="function">
    <text evidence="3 4">Co-chaperone involved in the maturation of iron-sulfur cluster-containing proteins. Seems to help targeting proteins to be folded toward HscA.</text>
</comment>
<evidence type="ECO:0000256" key="2">
    <source>
        <dbReference type="ARBA" id="ARBA00023186"/>
    </source>
</evidence>
<dbReference type="InterPro" id="IPR004640">
    <property type="entry name" value="HscB"/>
</dbReference>